<evidence type="ECO:0008006" key="3">
    <source>
        <dbReference type="Google" id="ProtNLM"/>
    </source>
</evidence>
<dbReference type="Gene3D" id="3.40.50.1820">
    <property type="entry name" value="alpha/beta hydrolase"/>
    <property type="match status" value="1"/>
</dbReference>
<evidence type="ECO:0000313" key="2">
    <source>
        <dbReference type="Proteomes" id="UP000070659"/>
    </source>
</evidence>
<dbReference type="Proteomes" id="UP000070659">
    <property type="component" value="Unassembled WGS sequence"/>
</dbReference>
<comment type="caution">
    <text evidence="1">The sequence shown here is derived from an EMBL/GenBank/DDBJ whole genome shotgun (WGS) entry which is preliminary data.</text>
</comment>
<name>A0A132MKU1_9ACTN</name>
<dbReference type="PATRIC" id="fig|1469144.8.peg.1074"/>
<dbReference type="EMBL" id="JYIJ01000019">
    <property type="protein sequence ID" value="KWW98021.1"/>
    <property type="molecule type" value="Genomic_DNA"/>
</dbReference>
<gene>
    <name evidence="1" type="ORF">TH66_22125</name>
</gene>
<evidence type="ECO:0000313" key="1">
    <source>
        <dbReference type="EMBL" id="KWW98021.1"/>
    </source>
</evidence>
<protein>
    <recommendedName>
        <fullName evidence="3">Alpha/beta hydrolase</fullName>
    </recommendedName>
</protein>
<organism evidence="1 2">
    <name type="scientific">Carbonactinospora thermoautotrophica</name>
    <dbReference type="NCBI Taxonomy" id="1469144"/>
    <lineage>
        <taxon>Bacteria</taxon>
        <taxon>Bacillati</taxon>
        <taxon>Actinomycetota</taxon>
        <taxon>Actinomycetes</taxon>
        <taxon>Kitasatosporales</taxon>
        <taxon>Carbonactinosporaceae</taxon>
        <taxon>Carbonactinospora</taxon>
    </lineage>
</organism>
<dbReference type="OrthoDB" id="3205934at2"/>
<dbReference type="RefSeq" id="WP_066890404.1">
    <property type="nucleotide sequence ID" value="NZ_LAXD01000001.1"/>
</dbReference>
<proteinExistence type="predicted"/>
<dbReference type="AlphaFoldDB" id="A0A132MKU1"/>
<dbReference type="InterPro" id="IPR029058">
    <property type="entry name" value="AB_hydrolase_fold"/>
</dbReference>
<reference evidence="1 2" key="1">
    <citation type="submission" date="2015-02" db="EMBL/GenBank/DDBJ databases">
        <title>Physiological reanalysis, assessment of diazotrophy, and genome sequences of multiple isolates of Streptomyces thermoautotrophicus.</title>
        <authorList>
            <person name="MacKellar D.C."/>
            <person name="Lieber L."/>
            <person name="Norman J."/>
            <person name="Bolger A."/>
            <person name="Tobin C."/>
            <person name="Murray J.W."/>
            <person name="Prell J."/>
        </authorList>
    </citation>
    <scope>NUCLEOTIDE SEQUENCE [LARGE SCALE GENOMIC DNA]</scope>
    <source>
        <strain evidence="1 2">UBT1</strain>
    </source>
</reference>
<accession>A0A132MKU1</accession>
<sequence length="257" mass="26845">MVTLLDVPGGRLEYLTVGAGQPVTVFAHGLGGSIPDTRPLGSGVRGTKVFCHFRDHGASAVTAPVSYAELAGELRAVADAVGATRALGVSLGAGALCRLLVQTPDRFERVVFFLPALLDRAPEDPARLLALAERAAAGDRCGLAELLLAEQPKAVRGLLEARRWARARAAALAGPAFARLCRGLAGQAAVPDRALLARVDVPALVIGQEGDDVHPVEVARALAAVLPRAELRVFGEGGALWAHRRELRDLVGGFLAE</sequence>
<dbReference type="SUPFAM" id="SSF53474">
    <property type="entry name" value="alpha/beta-Hydrolases"/>
    <property type="match status" value="1"/>
</dbReference>